<keyword evidence="10" id="KW-1185">Reference proteome</keyword>
<comment type="similarity">
    <text evidence="1 6">Belongs to the pseudouridine synthase RsuA family.</text>
</comment>
<name>A0AAE3CKT9_9PROT</name>
<evidence type="ECO:0000256" key="3">
    <source>
        <dbReference type="ARBA" id="ARBA00036390"/>
    </source>
</evidence>
<dbReference type="PANTHER" id="PTHR47683">
    <property type="entry name" value="PSEUDOURIDINE SYNTHASE FAMILY PROTEIN-RELATED"/>
    <property type="match status" value="1"/>
</dbReference>
<dbReference type="Gene3D" id="3.10.290.10">
    <property type="entry name" value="RNA-binding S4 domain"/>
    <property type="match status" value="1"/>
</dbReference>
<comment type="catalytic activity">
    <reaction evidence="4">
        <text>uridine(2604) in 23S rRNA = pseudouridine(2604) in 23S rRNA</text>
        <dbReference type="Rhea" id="RHEA:38875"/>
        <dbReference type="Rhea" id="RHEA-COMP:10093"/>
        <dbReference type="Rhea" id="RHEA-COMP:10094"/>
        <dbReference type="ChEBI" id="CHEBI:65314"/>
        <dbReference type="ChEBI" id="CHEBI:65315"/>
        <dbReference type="EC" id="5.4.99.21"/>
    </reaction>
</comment>
<dbReference type="InterPro" id="IPR050343">
    <property type="entry name" value="RsuA_PseudoU_synthase"/>
</dbReference>
<accession>A0AAE3CKT9</accession>
<dbReference type="InterPro" id="IPR036986">
    <property type="entry name" value="S4_RNA-bd_sf"/>
</dbReference>
<feature type="domain" description="RNA-binding S4" evidence="8">
    <location>
        <begin position="19"/>
        <end position="54"/>
    </location>
</feature>
<dbReference type="CDD" id="cd00165">
    <property type="entry name" value="S4"/>
    <property type="match status" value="1"/>
</dbReference>
<dbReference type="GO" id="GO:0003723">
    <property type="term" value="F:RNA binding"/>
    <property type="evidence" value="ECO:0007669"/>
    <property type="project" value="UniProtKB-KW"/>
</dbReference>
<dbReference type="EC" id="5.4.99.-" evidence="6"/>
<dbReference type="InterPro" id="IPR000748">
    <property type="entry name" value="PsdUridine_synth_RsuA/RluB/E/F"/>
</dbReference>
<organism evidence="9 10">
    <name type="scientific">Igneacidithiobacillus copahuensis</name>
    <dbReference type="NCBI Taxonomy" id="2724909"/>
    <lineage>
        <taxon>Bacteria</taxon>
        <taxon>Pseudomonadati</taxon>
        <taxon>Pseudomonadota</taxon>
        <taxon>Acidithiobacillia</taxon>
        <taxon>Acidithiobacillales</taxon>
        <taxon>Acidithiobacillaceae</taxon>
        <taxon>Igneacidithiobacillus</taxon>
    </lineage>
</organism>
<dbReference type="Pfam" id="PF01479">
    <property type="entry name" value="S4"/>
    <property type="match status" value="1"/>
</dbReference>
<dbReference type="InterPro" id="IPR006145">
    <property type="entry name" value="PsdUridine_synth_RsuA/RluA"/>
</dbReference>
<dbReference type="InterPro" id="IPR020103">
    <property type="entry name" value="PsdUridine_synth_cat_dom_sf"/>
</dbReference>
<evidence type="ECO:0000259" key="7">
    <source>
        <dbReference type="Pfam" id="PF00849"/>
    </source>
</evidence>
<dbReference type="Gene3D" id="3.30.70.1560">
    <property type="entry name" value="Alpha-L RNA-binding motif"/>
    <property type="match status" value="1"/>
</dbReference>
<dbReference type="InterPro" id="IPR042092">
    <property type="entry name" value="PsdUridine_s_RsuA/RluB/E/F_cat"/>
</dbReference>
<dbReference type="CDD" id="cd02870">
    <property type="entry name" value="PseudoU_synth_RsuA_like"/>
    <property type="match status" value="1"/>
</dbReference>
<protein>
    <recommendedName>
        <fullName evidence="6">Pseudouridine synthase</fullName>
        <ecNumber evidence="6">5.4.99.-</ecNumber>
    </recommendedName>
</protein>
<comment type="catalytic activity">
    <reaction evidence="3">
        <text>uridine(35) in tRNA(Tyr) = pseudouridine(35) in tRNA(Tyr)</text>
        <dbReference type="Rhea" id="RHEA:60556"/>
        <dbReference type="Rhea" id="RHEA-COMP:15607"/>
        <dbReference type="Rhea" id="RHEA-COMP:15608"/>
        <dbReference type="ChEBI" id="CHEBI:65314"/>
        <dbReference type="ChEBI" id="CHEBI:65315"/>
    </reaction>
</comment>
<dbReference type="NCBIfam" id="TIGR00093">
    <property type="entry name" value="pseudouridine synthase"/>
    <property type="match status" value="1"/>
</dbReference>
<dbReference type="PROSITE" id="PS01149">
    <property type="entry name" value="PSI_RSU"/>
    <property type="match status" value="1"/>
</dbReference>
<dbReference type="PANTHER" id="PTHR47683:SF2">
    <property type="entry name" value="RNA-BINDING S4 DOMAIN-CONTAINING PROTEIN"/>
    <property type="match status" value="1"/>
</dbReference>
<dbReference type="InterPro" id="IPR020094">
    <property type="entry name" value="TruA/RsuA/RluB/E/F_N"/>
</dbReference>
<dbReference type="GO" id="GO:0000455">
    <property type="term" value="P:enzyme-directed rRNA pseudouridine synthesis"/>
    <property type="evidence" value="ECO:0007669"/>
    <property type="project" value="UniProtKB-ARBA"/>
</dbReference>
<dbReference type="RefSeq" id="WP_215885790.1">
    <property type="nucleotide sequence ID" value="NZ_JAAXYO010000182.1"/>
</dbReference>
<dbReference type="SUPFAM" id="SSF55174">
    <property type="entry name" value="Alpha-L RNA-binding motif"/>
    <property type="match status" value="1"/>
</dbReference>
<dbReference type="Proteomes" id="UP001197378">
    <property type="component" value="Unassembled WGS sequence"/>
</dbReference>
<proteinExistence type="inferred from homology"/>
<dbReference type="Gene3D" id="3.30.70.580">
    <property type="entry name" value="Pseudouridine synthase I, catalytic domain, N-terminal subdomain"/>
    <property type="match status" value="1"/>
</dbReference>
<dbReference type="Pfam" id="PF00849">
    <property type="entry name" value="PseudoU_synth_2"/>
    <property type="match status" value="1"/>
</dbReference>
<evidence type="ECO:0000256" key="4">
    <source>
        <dbReference type="ARBA" id="ARBA00036535"/>
    </source>
</evidence>
<evidence type="ECO:0000259" key="8">
    <source>
        <dbReference type="Pfam" id="PF01479"/>
    </source>
</evidence>
<dbReference type="AlphaFoldDB" id="A0AAE3CKT9"/>
<gene>
    <name evidence="9" type="ORF">HFQ13_13400</name>
</gene>
<keyword evidence="2 6" id="KW-0413">Isomerase</keyword>
<evidence type="ECO:0000313" key="10">
    <source>
        <dbReference type="Proteomes" id="UP001197378"/>
    </source>
</evidence>
<evidence type="ECO:0000313" key="9">
    <source>
        <dbReference type="EMBL" id="MBU2789187.1"/>
    </source>
</evidence>
<evidence type="ECO:0000256" key="6">
    <source>
        <dbReference type="RuleBase" id="RU003887"/>
    </source>
</evidence>
<dbReference type="EMBL" id="JAAXYO010000182">
    <property type="protein sequence ID" value="MBU2789187.1"/>
    <property type="molecule type" value="Genomic_DNA"/>
</dbReference>
<keyword evidence="5" id="KW-0694">RNA-binding</keyword>
<comment type="caution">
    <text evidence="9">The sequence shown here is derived from an EMBL/GenBank/DDBJ whole genome shotgun (WGS) entry which is preliminary data.</text>
</comment>
<evidence type="ECO:0000256" key="5">
    <source>
        <dbReference type="PROSITE-ProRule" id="PRU00182"/>
    </source>
</evidence>
<dbReference type="InterPro" id="IPR002942">
    <property type="entry name" value="S4_RNA-bd"/>
</dbReference>
<sequence>MPPKHSRGQRPRPGRRFGLARILSKRGLCSRTTAAEWVRAGRVSVAGEIITDPEQGFLLHQAAITVDGALVAAPERRVLLLHKPHGYLVTRSDTQGRRTIYELIPGDGWLAPVGRLDQASSGVLLLTNDPAWAQTLLDPESHLPKRYHVQIRPPLAAEQIATLAAGPQIEGVQYRPMDIREIRCGGKTQWLEFMLIEGRNRQIRRLLDNQGRIVLRLIRIAIGTLELGTLRPGEWRELSAQEIRGLMEKASARVD</sequence>
<dbReference type="InterPro" id="IPR018496">
    <property type="entry name" value="PsdUridine_synth_RsuA/RluB_CS"/>
</dbReference>
<feature type="domain" description="Pseudouridine synthase RsuA/RluA-like" evidence="7">
    <location>
        <begin position="78"/>
        <end position="207"/>
    </location>
</feature>
<evidence type="ECO:0000256" key="2">
    <source>
        <dbReference type="ARBA" id="ARBA00023235"/>
    </source>
</evidence>
<dbReference type="GO" id="GO:0160138">
    <property type="term" value="F:23S rRNA pseudouridine(2604) synthase activity"/>
    <property type="evidence" value="ECO:0007669"/>
    <property type="project" value="UniProtKB-EC"/>
</dbReference>
<evidence type="ECO:0000256" key="1">
    <source>
        <dbReference type="ARBA" id="ARBA00008348"/>
    </source>
</evidence>
<dbReference type="SUPFAM" id="SSF55120">
    <property type="entry name" value="Pseudouridine synthase"/>
    <property type="match status" value="1"/>
</dbReference>
<dbReference type="PROSITE" id="PS50889">
    <property type="entry name" value="S4"/>
    <property type="match status" value="1"/>
</dbReference>
<reference evidence="9" key="1">
    <citation type="journal article" date="2021" name="ISME J.">
        <title>Genomic evolution of the class Acidithiobacillia: deep-branching Proteobacteria living in extreme acidic conditions.</title>
        <authorList>
            <person name="Moya-Beltran A."/>
            <person name="Beard S."/>
            <person name="Rojas-Villalobos C."/>
            <person name="Issotta F."/>
            <person name="Gallardo Y."/>
            <person name="Ulloa R."/>
            <person name="Giaveno A."/>
            <person name="Degli Esposti M."/>
            <person name="Johnson D.B."/>
            <person name="Quatrini R."/>
        </authorList>
    </citation>
    <scope>NUCLEOTIDE SEQUENCE</scope>
    <source>
        <strain evidence="9">VAN18-1</strain>
    </source>
</reference>